<dbReference type="EMBL" id="RJKL01000001">
    <property type="protein sequence ID" value="ROP29521.1"/>
    <property type="molecule type" value="Genomic_DNA"/>
</dbReference>
<accession>A0A3N1GHC5</accession>
<proteinExistence type="predicted"/>
<evidence type="ECO:0000256" key="1">
    <source>
        <dbReference type="SAM" id="MobiDB-lite"/>
    </source>
</evidence>
<dbReference type="Proteomes" id="UP000271683">
    <property type="component" value="Unassembled WGS sequence"/>
</dbReference>
<name>A0A3N1GHC5_9ACTN</name>
<organism evidence="2 3">
    <name type="scientific">Couchioplanes caeruleus</name>
    <dbReference type="NCBI Taxonomy" id="56438"/>
    <lineage>
        <taxon>Bacteria</taxon>
        <taxon>Bacillati</taxon>
        <taxon>Actinomycetota</taxon>
        <taxon>Actinomycetes</taxon>
        <taxon>Micromonosporales</taxon>
        <taxon>Micromonosporaceae</taxon>
        <taxon>Couchioplanes</taxon>
    </lineage>
</organism>
<reference evidence="2 3" key="1">
    <citation type="submission" date="2018-11" db="EMBL/GenBank/DDBJ databases">
        <title>Sequencing the genomes of 1000 actinobacteria strains.</title>
        <authorList>
            <person name="Klenk H.-P."/>
        </authorList>
    </citation>
    <scope>NUCLEOTIDE SEQUENCE [LARGE SCALE GENOMIC DNA]</scope>
    <source>
        <strain evidence="2 3">DSM 43634</strain>
    </source>
</reference>
<evidence type="ECO:0000313" key="2">
    <source>
        <dbReference type="EMBL" id="ROP29521.1"/>
    </source>
</evidence>
<protein>
    <submittedName>
        <fullName evidence="2">Uncharacterized protein</fullName>
    </submittedName>
</protein>
<evidence type="ECO:0000313" key="3">
    <source>
        <dbReference type="Proteomes" id="UP000271683"/>
    </source>
</evidence>
<gene>
    <name evidence="2" type="ORF">EDD30_2318</name>
</gene>
<sequence length="53" mass="6230">MAKREYGHRLGRNGKPQIVETTLPRHLRGYDEYSVHSFTEGPIKRLLSRKHGR</sequence>
<feature type="region of interest" description="Disordered" evidence="1">
    <location>
        <begin position="1"/>
        <end position="20"/>
    </location>
</feature>
<dbReference type="AlphaFoldDB" id="A0A3N1GHC5"/>
<comment type="caution">
    <text evidence="2">The sequence shown here is derived from an EMBL/GenBank/DDBJ whole genome shotgun (WGS) entry which is preliminary data.</text>
</comment>
<dbReference type="RefSeq" id="WP_170047348.1">
    <property type="nucleotide sequence ID" value="NZ_RJKL01000001.1"/>
</dbReference>